<feature type="domain" description="Fibronectin type-III" evidence="8">
    <location>
        <begin position="564"/>
        <end position="661"/>
    </location>
</feature>
<keyword evidence="10" id="KW-1185">Reference proteome</keyword>
<feature type="signal peptide" evidence="6">
    <location>
        <begin position="1"/>
        <end position="28"/>
    </location>
</feature>
<proteinExistence type="predicted"/>
<dbReference type="CDD" id="cd00063">
    <property type="entry name" value="FN3"/>
    <property type="match status" value="5"/>
</dbReference>
<dbReference type="Gene3D" id="3.30.70.960">
    <property type="entry name" value="SEA domain"/>
    <property type="match status" value="1"/>
</dbReference>
<dbReference type="Proteomes" id="UP001163046">
    <property type="component" value="Unassembled WGS sequence"/>
</dbReference>
<dbReference type="SMART" id="SM00060">
    <property type="entry name" value="FN3"/>
    <property type="match status" value="6"/>
</dbReference>
<feature type="domain" description="Fibronectin type-III" evidence="8">
    <location>
        <begin position="666"/>
        <end position="762"/>
    </location>
</feature>
<dbReference type="GO" id="GO:0009897">
    <property type="term" value="C:external side of plasma membrane"/>
    <property type="evidence" value="ECO:0007669"/>
    <property type="project" value="TreeGrafter"/>
</dbReference>
<keyword evidence="5" id="KW-0325">Glycoprotein</keyword>
<name>A0A9W9Z3I3_9CNID</name>
<dbReference type="GO" id="GO:0004896">
    <property type="term" value="F:cytokine receptor activity"/>
    <property type="evidence" value="ECO:0007669"/>
    <property type="project" value="TreeGrafter"/>
</dbReference>
<dbReference type="SUPFAM" id="SSF49265">
    <property type="entry name" value="Fibronectin type III"/>
    <property type="match status" value="4"/>
</dbReference>
<dbReference type="GO" id="GO:0043235">
    <property type="term" value="C:receptor complex"/>
    <property type="evidence" value="ECO:0007669"/>
    <property type="project" value="TreeGrafter"/>
</dbReference>
<reference evidence="9" key="1">
    <citation type="submission" date="2023-01" db="EMBL/GenBank/DDBJ databases">
        <title>Genome assembly of the deep-sea coral Lophelia pertusa.</title>
        <authorList>
            <person name="Herrera S."/>
            <person name="Cordes E."/>
        </authorList>
    </citation>
    <scope>NUCLEOTIDE SEQUENCE</scope>
    <source>
        <strain evidence="9">USNM1676648</strain>
        <tissue evidence="9">Polyp</tissue>
    </source>
</reference>
<evidence type="ECO:0000256" key="2">
    <source>
        <dbReference type="ARBA" id="ARBA00022737"/>
    </source>
</evidence>
<feature type="domain" description="Fibronectin type-III" evidence="8">
    <location>
        <begin position="908"/>
        <end position="1006"/>
    </location>
</feature>
<dbReference type="InterPro" id="IPR036116">
    <property type="entry name" value="FN3_sf"/>
</dbReference>
<sequence>MHDKKQINVAPWIFILNVLLFSSSNTSGDISSLYDSADHYWDFEQSPVSQIADQRTGTPVTVHGSPTTVDSPTGKSIYLQGTTEINSSLNLMQGRKGRSINNTQTFFGNSEGTELRQGVTIYYNDTDGFLNAAVFGSTNYCYRWLKMVLNSWTHIHLKWNSSGELNVYVEKSGHSDHRYVRCGNITTSLPTEETYSLGHAAFPTAYFDNLAIWYQDKPLFPEPWDYITDFGGDTTLSLTMTLWDKQWDQDLSNNGSQEFQTLQKELVNQIAEIYKNNNGLSQTDVQQFTSGSVNALVRLKFVERTSWEDSIALQESLESEEFLGGTAASITECTAGDGSAGLIGPITILETLEEVPSSGPVILEAYSINRTSVFVRWNETSIPKNDWHGIPRGFRVHGKGRPCTGFKVTPYDVGLNVSSFTVTGLQAWVVYVVKVSGVTTPGHGVASEVEIKTNDSVPSKGPSNIRIVHTSNHSVKITWDKVKVCFVHGPIKSYEVHFRDVEGGSTDLMHNITVLTGEERRLDFTNLEIYWMYGVSIKAFTILGGGPLSSEITGMTDEWVPIVAPSNVSAFDPGPTSIRLSWYFENKVRDVLGILTGFRIFYQLANSSSAPIQQHEVGANSTEVHITGLDIYRFYNISVAGMTRIGHGVISENVYMRTLGTAPLHHPVPIEMSNTSSTSLHVAWGEVPDAYHHGEVMGYRVFLEETGYPGVIVTNRTFPLHINITDFTGLKKFTNYTARVRAYSFFGEGPDGTVTKLTDEDIPSQAPADLELFNTSSTTLRAVWAQVPDCCRHGIIRGYRLFFMDNNTGEFVMNETAAAGRYELDFTSLLKFYGYSVSILAFTIKGDGPLSEVSAMTEEDDAVGPLARQTTLTTLEEYRDYNITVTAFIRIGDGANSPFMVIRTDEHGLLQVTSVATNTSSTSLRVNWGEVPFPDQLGIIRGYRVLMWRTNQSADILRNVTLLAPSRAIDFSGLEKYTNYTIQVLAFTVKGEGNKSEPIVVITDEDGK</sequence>
<dbReference type="InterPro" id="IPR050379">
    <property type="entry name" value="Type-I_Cytokine_Rcpt"/>
</dbReference>
<dbReference type="InterPro" id="IPR013320">
    <property type="entry name" value="ConA-like_dom_sf"/>
</dbReference>
<dbReference type="Pfam" id="PF01390">
    <property type="entry name" value="SEA"/>
    <property type="match status" value="1"/>
</dbReference>
<dbReference type="OrthoDB" id="5958059at2759"/>
<dbReference type="InterPro" id="IPR000082">
    <property type="entry name" value="SEA_dom"/>
</dbReference>
<feature type="domain" description="Fibronectin type-III" evidence="8">
    <location>
        <begin position="766"/>
        <end position="861"/>
    </location>
</feature>
<accession>A0A9W9Z3I3</accession>
<evidence type="ECO:0000259" key="8">
    <source>
        <dbReference type="PROSITE" id="PS50853"/>
    </source>
</evidence>
<dbReference type="Pfam" id="PF00041">
    <property type="entry name" value="fn3"/>
    <property type="match status" value="4"/>
</dbReference>
<evidence type="ECO:0000256" key="5">
    <source>
        <dbReference type="ARBA" id="ARBA00023180"/>
    </source>
</evidence>
<feature type="chain" id="PRO_5040803704" evidence="6">
    <location>
        <begin position="29"/>
        <end position="1008"/>
    </location>
</feature>
<evidence type="ECO:0000313" key="9">
    <source>
        <dbReference type="EMBL" id="KAJ7374392.1"/>
    </source>
</evidence>
<organism evidence="9 10">
    <name type="scientific">Desmophyllum pertusum</name>
    <dbReference type="NCBI Taxonomy" id="174260"/>
    <lineage>
        <taxon>Eukaryota</taxon>
        <taxon>Metazoa</taxon>
        <taxon>Cnidaria</taxon>
        <taxon>Anthozoa</taxon>
        <taxon>Hexacorallia</taxon>
        <taxon>Scleractinia</taxon>
        <taxon>Caryophylliina</taxon>
        <taxon>Caryophylliidae</taxon>
        <taxon>Desmophyllum</taxon>
    </lineage>
</organism>
<dbReference type="SUPFAM" id="SSF49899">
    <property type="entry name" value="Concanavalin A-like lectins/glucanases"/>
    <property type="match status" value="1"/>
</dbReference>
<dbReference type="InterPro" id="IPR036364">
    <property type="entry name" value="SEA_dom_sf"/>
</dbReference>
<evidence type="ECO:0000259" key="7">
    <source>
        <dbReference type="PROSITE" id="PS50024"/>
    </source>
</evidence>
<protein>
    <submittedName>
        <fullName evidence="9">Uncharacterized protein</fullName>
    </submittedName>
</protein>
<gene>
    <name evidence="9" type="ORF">OS493_007495</name>
</gene>
<evidence type="ECO:0000256" key="4">
    <source>
        <dbReference type="ARBA" id="ARBA00023170"/>
    </source>
</evidence>
<feature type="domain" description="Fibronectin type-III" evidence="8">
    <location>
        <begin position="461"/>
        <end position="559"/>
    </location>
</feature>
<dbReference type="FunFam" id="2.60.40.10:FF:000028">
    <property type="entry name" value="Neuronal cell adhesion molecule"/>
    <property type="match status" value="1"/>
</dbReference>
<feature type="domain" description="SEA" evidence="7">
    <location>
        <begin position="230"/>
        <end position="360"/>
    </location>
</feature>
<dbReference type="PANTHER" id="PTHR23036">
    <property type="entry name" value="CYTOKINE RECEPTOR"/>
    <property type="match status" value="1"/>
</dbReference>
<comment type="caution">
    <text evidence="9">The sequence shown here is derived from an EMBL/GenBank/DDBJ whole genome shotgun (WGS) entry which is preliminary data.</text>
</comment>
<dbReference type="PROSITE" id="PS50024">
    <property type="entry name" value="SEA"/>
    <property type="match status" value="1"/>
</dbReference>
<dbReference type="InterPro" id="IPR013783">
    <property type="entry name" value="Ig-like_fold"/>
</dbReference>
<evidence type="ECO:0000256" key="3">
    <source>
        <dbReference type="ARBA" id="ARBA00023157"/>
    </source>
</evidence>
<dbReference type="PANTHER" id="PTHR23036:SF151">
    <property type="entry name" value="FIBRONECTIN TYPE-III DOMAIN-CONTAINING PROTEIN"/>
    <property type="match status" value="1"/>
</dbReference>
<evidence type="ECO:0000256" key="1">
    <source>
        <dbReference type="ARBA" id="ARBA00022729"/>
    </source>
</evidence>
<keyword evidence="1 6" id="KW-0732">Signal</keyword>
<dbReference type="SUPFAM" id="SSF82671">
    <property type="entry name" value="SEA domain"/>
    <property type="match status" value="1"/>
</dbReference>
<feature type="domain" description="Fibronectin type-III" evidence="8">
    <location>
        <begin position="359"/>
        <end position="459"/>
    </location>
</feature>
<dbReference type="Gene3D" id="2.60.40.10">
    <property type="entry name" value="Immunoglobulins"/>
    <property type="match status" value="7"/>
</dbReference>
<keyword evidence="4" id="KW-0675">Receptor</keyword>
<dbReference type="AlphaFoldDB" id="A0A9W9Z3I3"/>
<keyword evidence="3" id="KW-1015">Disulfide bond</keyword>
<keyword evidence="2" id="KW-0677">Repeat</keyword>
<evidence type="ECO:0000313" key="10">
    <source>
        <dbReference type="Proteomes" id="UP001163046"/>
    </source>
</evidence>
<dbReference type="PROSITE" id="PS50853">
    <property type="entry name" value="FN3"/>
    <property type="match status" value="6"/>
</dbReference>
<dbReference type="GO" id="GO:0019955">
    <property type="term" value="F:cytokine binding"/>
    <property type="evidence" value="ECO:0007669"/>
    <property type="project" value="TreeGrafter"/>
</dbReference>
<dbReference type="EMBL" id="MU826828">
    <property type="protein sequence ID" value="KAJ7374392.1"/>
    <property type="molecule type" value="Genomic_DNA"/>
</dbReference>
<dbReference type="InterPro" id="IPR003961">
    <property type="entry name" value="FN3_dom"/>
</dbReference>
<evidence type="ECO:0000256" key="6">
    <source>
        <dbReference type="SAM" id="SignalP"/>
    </source>
</evidence>